<comment type="subcellular location">
    <subcellularLocation>
        <location evidence="1">Cell membrane</location>
        <topology evidence="1">Multi-pass membrane protein</topology>
    </subcellularLocation>
</comment>
<feature type="compositionally biased region" description="Basic and acidic residues" evidence="7">
    <location>
        <begin position="364"/>
        <end position="379"/>
    </location>
</feature>
<keyword evidence="2" id="KW-1003">Cell membrane</keyword>
<feature type="transmembrane region" description="Helical" evidence="8">
    <location>
        <begin position="330"/>
        <end position="350"/>
    </location>
</feature>
<dbReference type="EMBL" id="CP025189">
    <property type="protein sequence ID" value="AWV22248.1"/>
    <property type="molecule type" value="Genomic_DNA"/>
</dbReference>
<organism evidence="10">
    <name type="scientific">Roseomonas mucosa</name>
    <dbReference type="NCBI Taxonomy" id="207340"/>
    <lineage>
        <taxon>Bacteria</taxon>
        <taxon>Pseudomonadati</taxon>
        <taxon>Pseudomonadota</taxon>
        <taxon>Alphaproteobacteria</taxon>
        <taxon>Acetobacterales</taxon>
        <taxon>Roseomonadaceae</taxon>
        <taxon>Roseomonas</taxon>
    </lineage>
</organism>
<feature type="transmembrane region" description="Helical" evidence="8">
    <location>
        <begin position="300"/>
        <end position="318"/>
    </location>
</feature>
<evidence type="ECO:0000256" key="1">
    <source>
        <dbReference type="ARBA" id="ARBA00004651"/>
    </source>
</evidence>
<evidence type="ECO:0000256" key="6">
    <source>
        <dbReference type="ARBA" id="ARBA00043993"/>
    </source>
</evidence>
<evidence type="ECO:0000313" key="10">
    <source>
        <dbReference type="EMBL" id="AWV22248.1"/>
    </source>
</evidence>
<name>A0A4Y1MWB1_9PROT</name>
<feature type="transmembrane region" description="Helical" evidence="8">
    <location>
        <begin position="278"/>
        <end position="294"/>
    </location>
</feature>
<proteinExistence type="inferred from homology"/>
<evidence type="ECO:0000256" key="2">
    <source>
        <dbReference type="ARBA" id="ARBA00022475"/>
    </source>
</evidence>
<comment type="similarity">
    <text evidence="6">Belongs to the YccS/YhfK family.</text>
</comment>
<feature type="transmembrane region" description="Helical" evidence="8">
    <location>
        <begin position="31"/>
        <end position="50"/>
    </location>
</feature>
<feature type="transmembrane region" description="Helical" evidence="8">
    <location>
        <begin position="104"/>
        <end position="130"/>
    </location>
</feature>
<protein>
    <submittedName>
        <fullName evidence="10">Integral membrane protein</fullName>
    </submittedName>
</protein>
<evidence type="ECO:0000256" key="8">
    <source>
        <dbReference type="SAM" id="Phobius"/>
    </source>
</evidence>
<feature type="region of interest" description="Disordered" evidence="7">
    <location>
        <begin position="354"/>
        <end position="379"/>
    </location>
</feature>
<feature type="domain" description="Integral membrane bound transporter" evidence="9">
    <location>
        <begin position="218"/>
        <end position="342"/>
    </location>
</feature>
<feature type="transmembrane region" description="Helical" evidence="8">
    <location>
        <begin position="207"/>
        <end position="225"/>
    </location>
</feature>
<dbReference type="InterPro" id="IPR049453">
    <property type="entry name" value="Memb_transporter_dom"/>
</dbReference>
<accession>A0A4Y1MWB1</accession>
<dbReference type="AlphaFoldDB" id="A0A4Y1MWB1"/>
<sequence length="379" mass="39839">MPGFFRQRRLPDLQPPGTIFHLDWKARQIRIAWLCLPALALVLVAGLLSGRPSDGLVAASGAMTVGFGALQRFSRGWAMPMLVAMLGMAASATVGSLAGQWLPLLLLISGLWAAACGLLTAAGIGAWWLGLQWNIALAVASAFPASLENALGRGGLILVGGALQWVILVACRRYLPSPRSWPSDLQIPELLESLRLLASRRNPDQGYALRLACAAMGAVLASHLANLPNGYWAPMTAVMVLKPKLDETYSRGLQRVAGTLLGAGGATLVAAMLQPGPWALALLILAMAWASYALQRVNYAALSTAISAYVVFLLALVAMPEPEAASHRILATLVGSGIAVAVDLLGWLWAGRSGEGQDGEGQDGEARGEEGQDGKGRDP</sequence>
<keyword evidence="3 8" id="KW-0812">Transmembrane</keyword>
<dbReference type="Pfam" id="PF13515">
    <property type="entry name" value="FUSC_2"/>
    <property type="match status" value="1"/>
</dbReference>
<dbReference type="GO" id="GO:0005886">
    <property type="term" value="C:plasma membrane"/>
    <property type="evidence" value="ECO:0007669"/>
    <property type="project" value="UniProtKB-SubCell"/>
</dbReference>
<evidence type="ECO:0000256" key="4">
    <source>
        <dbReference type="ARBA" id="ARBA00022989"/>
    </source>
</evidence>
<feature type="transmembrane region" description="Helical" evidence="8">
    <location>
        <begin position="150"/>
        <end position="171"/>
    </location>
</feature>
<keyword evidence="4 8" id="KW-1133">Transmembrane helix</keyword>
<keyword evidence="5 8" id="KW-0472">Membrane</keyword>
<gene>
    <name evidence="10" type="ORF">RADP37_01267</name>
</gene>
<dbReference type="PANTHER" id="PTHR30509:SF9">
    <property type="entry name" value="MULTIDRUG RESISTANCE PROTEIN MDTO"/>
    <property type="match status" value="1"/>
</dbReference>
<evidence type="ECO:0000256" key="5">
    <source>
        <dbReference type="ARBA" id="ARBA00023136"/>
    </source>
</evidence>
<dbReference type="PANTHER" id="PTHR30509">
    <property type="entry name" value="P-HYDROXYBENZOIC ACID EFFLUX PUMP SUBUNIT-RELATED"/>
    <property type="match status" value="1"/>
</dbReference>
<evidence type="ECO:0000259" key="9">
    <source>
        <dbReference type="Pfam" id="PF13515"/>
    </source>
</evidence>
<evidence type="ECO:0000256" key="3">
    <source>
        <dbReference type="ARBA" id="ARBA00022692"/>
    </source>
</evidence>
<reference evidence="10" key="1">
    <citation type="submission" date="2017-12" db="EMBL/GenBank/DDBJ databases">
        <authorList>
            <person name="Martens C."/>
            <person name="Dahlstrom E."/>
            <person name="Barbian K."/>
            <person name="Sykora L."/>
            <person name="Ricklefs S."/>
            <person name="Bruno D."/>
            <person name="Anzick I."/>
            <person name="Myles I."/>
            <person name="Datta S.K."/>
        </authorList>
    </citation>
    <scope>NUCLEOTIDE SEQUENCE</scope>
    <source>
        <strain evidence="10">AD2</strain>
    </source>
</reference>
<evidence type="ECO:0000256" key="7">
    <source>
        <dbReference type="SAM" id="MobiDB-lite"/>
    </source>
</evidence>
<feature type="transmembrane region" description="Helical" evidence="8">
    <location>
        <begin position="77"/>
        <end position="97"/>
    </location>
</feature>
<dbReference type="RefSeq" id="WP_314213551.1">
    <property type="nucleotide sequence ID" value="NZ_CP025189.1"/>
</dbReference>